<keyword evidence="2" id="KW-1133">Transmembrane helix</keyword>
<reference evidence="3" key="1">
    <citation type="journal article" date="2020" name="Stud. Mycol.">
        <title>101 Dothideomycetes genomes: a test case for predicting lifestyles and emergence of pathogens.</title>
        <authorList>
            <person name="Haridas S."/>
            <person name="Albert R."/>
            <person name="Binder M."/>
            <person name="Bloem J."/>
            <person name="Labutti K."/>
            <person name="Salamov A."/>
            <person name="Andreopoulos B."/>
            <person name="Baker S."/>
            <person name="Barry K."/>
            <person name="Bills G."/>
            <person name="Bluhm B."/>
            <person name="Cannon C."/>
            <person name="Castanera R."/>
            <person name="Culley D."/>
            <person name="Daum C."/>
            <person name="Ezra D."/>
            <person name="Gonzalez J."/>
            <person name="Henrissat B."/>
            <person name="Kuo A."/>
            <person name="Liang C."/>
            <person name="Lipzen A."/>
            <person name="Lutzoni F."/>
            <person name="Magnuson J."/>
            <person name="Mondo S."/>
            <person name="Nolan M."/>
            <person name="Ohm R."/>
            <person name="Pangilinan J."/>
            <person name="Park H.-J."/>
            <person name="Ramirez L."/>
            <person name="Alfaro M."/>
            <person name="Sun H."/>
            <person name="Tritt A."/>
            <person name="Yoshinaga Y."/>
            <person name="Zwiers L.-H."/>
            <person name="Turgeon B."/>
            <person name="Goodwin S."/>
            <person name="Spatafora J."/>
            <person name="Crous P."/>
            <person name="Grigoriev I."/>
        </authorList>
    </citation>
    <scope>NUCLEOTIDE SEQUENCE</scope>
    <source>
        <strain evidence="3">CBS 123094</strain>
    </source>
</reference>
<accession>A0A6A5W4J6</accession>
<dbReference type="Proteomes" id="UP000799779">
    <property type="component" value="Unassembled WGS sequence"/>
</dbReference>
<feature type="compositionally biased region" description="Polar residues" evidence="1">
    <location>
        <begin position="69"/>
        <end position="78"/>
    </location>
</feature>
<keyword evidence="2" id="KW-0472">Membrane</keyword>
<proteinExistence type="predicted"/>
<evidence type="ECO:0000256" key="2">
    <source>
        <dbReference type="SAM" id="Phobius"/>
    </source>
</evidence>
<feature type="transmembrane region" description="Helical" evidence="2">
    <location>
        <begin position="102"/>
        <end position="126"/>
    </location>
</feature>
<feature type="compositionally biased region" description="Polar residues" evidence="1">
    <location>
        <begin position="31"/>
        <end position="48"/>
    </location>
</feature>
<organism evidence="3 4">
    <name type="scientific">Amniculicola lignicola CBS 123094</name>
    <dbReference type="NCBI Taxonomy" id="1392246"/>
    <lineage>
        <taxon>Eukaryota</taxon>
        <taxon>Fungi</taxon>
        <taxon>Dikarya</taxon>
        <taxon>Ascomycota</taxon>
        <taxon>Pezizomycotina</taxon>
        <taxon>Dothideomycetes</taxon>
        <taxon>Pleosporomycetidae</taxon>
        <taxon>Pleosporales</taxon>
        <taxon>Amniculicolaceae</taxon>
        <taxon>Amniculicola</taxon>
    </lineage>
</organism>
<name>A0A6A5W4J6_9PLEO</name>
<evidence type="ECO:0000313" key="4">
    <source>
        <dbReference type="Proteomes" id="UP000799779"/>
    </source>
</evidence>
<keyword evidence="4" id="KW-1185">Reference proteome</keyword>
<feature type="compositionally biased region" description="Polar residues" evidence="1">
    <location>
        <begin position="1"/>
        <end position="21"/>
    </location>
</feature>
<dbReference type="EMBL" id="ML977628">
    <property type="protein sequence ID" value="KAF1996177.1"/>
    <property type="molecule type" value="Genomic_DNA"/>
</dbReference>
<keyword evidence="2" id="KW-0812">Transmembrane</keyword>
<gene>
    <name evidence="3" type="ORF">P154DRAFT_525749</name>
</gene>
<evidence type="ECO:0000313" key="3">
    <source>
        <dbReference type="EMBL" id="KAF1996177.1"/>
    </source>
</evidence>
<evidence type="ECO:0000256" key="1">
    <source>
        <dbReference type="SAM" id="MobiDB-lite"/>
    </source>
</evidence>
<protein>
    <submittedName>
        <fullName evidence="3">Uncharacterized protein</fullName>
    </submittedName>
</protein>
<dbReference type="AlphaFoldDB" id="A0A6A5W4J6"/>
<feature type="compositionally biased region" description="Pro residues" evidence="1">
    <location>
        <begin position="52"/>
        <end position="65"/>
    </location>
</feature>
<feature type="region of interest" description="Disordered" evidence="1">
    <location>
        <begin position="1"/>
        <end position="89"/>
    </location>
</feature>
<sequence>MATVMTFPSSTQQSRTENTSNPEHDIERQTSGDLNPNHQSRTKQLSSEPHTRPPPYSVNPPPYSPRTPLLNNITSYETFTEPPPPPDLSRRGLTWHRVGRHLFCALLCAALLFLLYIVGLSIAFALNFPNGGPWDHGF</sequence>